<dbReference type="Proteomes" id="UP000316714">
    <property type="component" value="Unassembled WGS sequence"/>
</dbReference>
<organism evidence="4 5">
    <name type="scientific">Posidoniimonas corsicana</name>
    <dbReference type="NCBI Taxonomy" id="1938618"/>
    <lineage>
        <taxon>Bacteria</taxon>
        <taxon>Pseudomonadati</taxon>
        <taxon>Planctomycetota</taxon>
        <taxon>Planctomycetia</taxon>
        <taxon>Pirellulales</taxon>
        <taxon>Lacipirellulaceae</taxon>
        <taxon>Posidoniimonas</taxon>
    </lineage>
</organism>
<keyword evidence="2" id="KW-0472">Membrane</keyword>
<dbReference type="InterPro" id="IPR029063">
    <property type="entry name" value="SAM-dependent_MTases_sf"/>
</dbReference>
<feature type="transmembrane region" description="Helical" evidence="2">
    <location>
        <begin position="81"/>
        <end position="100"/>
    </location>
</feature>
<reference evidence="4 5" key="1">
    <citation type="submission" date="2019-02" db="EMBL/GenBank/DDBJ databases">
        <title>Deep-cultivation of Planctomycetes and their phenomic and genomic characterization uncovers novel biology.</title>
        <authorList>
            <person name="Wiegand S."/>
            <person name="Jogler M."/>
            <person name="Boedeker C."/>
            <person name="Pinto D."/>
            <person name="Vollmers J."/>
            <person name="Rivas-Marin E."/>
            <person name="Kohn T."/>
            <person name="Peeters S.H."/>
            <person name="Heuer A."/>
            <person name="Rast P."/>
            <person name="Oberbeckmann S."/>
            <person name="Bunk B."/>
            <person name="Jeske O."/>
            <person name="Meyerdierks A."/>
            <person name="Storesund J.E."/>
            <person name="Kallscheuer N."/>
            <person name="Luecker S."/>
            <person name="Lage O.M."/>
            <person name="Pohl T."/>
            <person name="Merkel B.J."/>
            <person name="Hornburger P."/>
            <person name="Mueller R.-W."/>
            <person name="Bruemmer F."/>
            <person name="Labrenz M."/>
            <person name="Spormann A.M."/>
            <person name="Op Den Camp H."/>
            <person name="Overmann J."/>
            <person name="Amann R."/>
            <person name="Jetten M.S.M."/>
            <person name="Mascher T."/>
            <person name="Medema M.H."/>
            <person name="Devos D.P."/>
            <person name="Kaster A.-K."/>
            <person name="Ovreas L."/>
            <person name="Rohde M."/>
            <person name="Galperin M.Y."/>
            <person name="Jogler C."/>
        </authorList>
    </citation>
    <scope>NUCLEOTIDE SEQUENCE [LARGE SCALE GENOMIC DNA]</scope>
    <source>
        <strain evidence="4 5">KOR34</strain>
    </source>
</reference>
<comment type="similarity">
    <text evidence="1">Belongs to the polysaccharide synthase family.</text>
</comment>
<evidence type="ECO:0000256" key="2">
    <source>
        <dbReference type="SAM" id="Phobius"/>
    </source>
</evidence>
<sequence length="614" mass="67495">MMTRIATRLRFLLLTLACAGAYVLAYALRFADGGEPHHWELMRATIGFAVLAKIAAFFWHDVHQQHQRYISFEDLAAIVKAATAGAVALTLIDFFLLPMLAIPRGVIFIDWGATIFAMSAVRAWPRALHYARTHFLPASTEQTRVLIVGADDHGEVLLRAVRSSADTPRRVMGFIDDNPAHRGRSISGVPVVGGADQLPGLVSRLGVKEVLITGGLPGKQVRRLIDTAQQHGFRVKVLPSYQQILNEHVSVQPRSVAIEDLLRREAVDFDQQAVRSWLDGRTVLVTGSSGSIGSEICRQLLRVKPAKLVVLDRSETGQFFLERELRALAPDACIEVALGDLTDADRMRAVFEEHRPDVVFHAAAYKHVPLMEQHPGEAIKNIVLATRNVADLADEFAAGAFVMISTDKAVNPTSVMGSCKQLAERYVQARSAGSSCRFTTVRFGNVLDSAGSVVPVFRQQIESGGPVTVTHQDIVRYFMMIPEASQLVIQAGTMGRGGEIFVLDMGEPVRIMDLARDMIRLSGLRVGEDIEIEVTGLRPGEKLYEELYGESERHKPTSHEKIMVADSNAESLLRVAHDIGRLASLVNGPADAVRDALGEVVPRLDYLEEQRRAA</sequence>
<dbReference type="InterPro" id="IPR057326">
    <property type="entry name" value="KR_dom"/>
</dbReference>
<dbReference type="InterPro" id="IPR051203">
    <property type="entry name" value="Polysaccharide_Synthase-Rel"/>
</dbReference>
<dbReference type="EMBL" id="SIHJ01000002">
    <property type="protein sequence ID" value="TWT34007.1"/>
    <property type="molecule type" value="Genomic_DNA"/>
</dbReference>
<dbReference type="InterPro" id="IPR003869">
    <property type="entry name" value="Polysac_CapD-like"/>
</dbReference>
<keyword evidence="2" id="KW-0812">Transmembrane</keyword>
<gene>
    <name evidence="4" type="primary">pglF</name>
    <name evidence="4" type="ORF">KOR34_38430</name>
</gene>
<protein>
    <submittedName>
        <fullName evidence="4">UDP-N-acetyl-alpha-D-glucosamine C6 dehydratase</fullName>
        <ecNumber evidence="4">4.2.1.135</ecNumber>
    </submittedName>
</protein>
<dbReference type="EC" id="4.2.1.135" evidence="4"/>
<proteinExistence type="inferred from homology"/>
<dbReference type="CDD" id="cd05237">
    <property type="entry name" value="UDP_invert_4-6DH_SDR_e"/>
    <property type="match status" value="1"/>
</dbReference>
<evidence type="ECO:0000256" key="1">
    <source>
        <dbReference type="ARBA" id="ARBA00007430"/>
    </source>
</evidence>
<dbReference type="AlphaFoldDB" id="A0A5C5V848"/>
<dbReference type="Pfam" id="PF13727">
    <property type="entry name" value="CoA_binding_3"/>
    <property type="match status" value="1"/>
</dbReference>
<keyword evidence="4" id="KW-0456">Lyase</keyword>
<keyword evidence="2" id="KW-1133">Transmembrane helix</keyword>
<name>A0A5C5V848_9BACT</name>
<evidence type="ECO:0000313" key="4">
    <source>
        <dbReference type="EMBL" id="TWT34007.1"/>
    </source>
</evidence>
<dbReference type="Pfam" id="PF02719">
    <property type="entry name" value="Polysacc_synt_2"/>
    <property type="match status" value="1"/>
</dbReference>
<evidence type="ECO:0000259" key="3">
    <source>
        <dbReference type="SMART" id="SM00822"/>
    </source>
</evidence>
<comment type="caution">
    <text evidence="4">The sequence shown here is derived from an EMBL/GenBank/DDBJ whole genome shotgun (WGS) entry which is preliminary data.</text>
</comment>
<dbReference type="OrthoDB" id="9803111at2"/>
<keyword evidence="5" id="KW-1185">Reference proteome</keyword>
<accession>A0A5C5V848</accession>
<dbReference type="SUPFAM" id="SSF53335">
    <property type="entry name" value="S-adenosyl-L-methionine-dependent methyltransferases"/>
    <property type="match status" value="1"/>
</dbReference>
<dbReference type="Gene3D" id="3.40.50.720">
    <property type="entry name" value="NAD(P)-binding Rossmann-like Domain"/>
    <property type="match status" value="2"/>
</dbReference>
<dbReference type="PANTHER" id="PTHR43318">
    <property type="entry name" value="UDP-N-ACETYLGLUCOSAMINE 4,6-DEHYDRATASE"/>
    <property type="match status" value="1"/>
</dbReference>
<dbReference type="InterPro" id="IPR036291">
    <property type="entry name" value="NAD(P)-bd_dom_sf"/>
</dbReference>
<dbReference type="PANTHER" id="PTHR43318:SF1">
    <property type="entry name" value="POLYSACCHARIDE BIOSYNTHESIS PROTEIN EPSC-RELATED"/>
    <property type="match status" value="1"/>
</dbReference>
<evidence type="ECO:0000313" key="5">
    <source>
        <dbReference type="Proteomes" id="UP000316714"/>
    </source>
</evidence>
<dbReference type="GO" id="GO:0016829">
    <property type="term" value="F:lyase activity"/>
    <property type="evidence" value="ECO:0007669"/>
    <property type="project" value="UniProtKB-KW"/>
</dbReference>
<feature type="transmembrane region" description="Helical" evidence="2">
    <location>
        <begin position="41"/>
        <end position="60"/>
    </location>
</feature>
<feature type="domain" description="Ketoreductase" evidence="3">
    <location>
        <begin position="281"/>
        <end position="449"/>
    </location>
</feature>
<dbReference type="SMART" id="SM00822">
    <property type="entry name" value="PKS_KR"/>
    <property type="match status" value="1"/>
</dbReference>
<dbReference type="SUPFAM" id="SSF51735">
    <property type="entry name" value="NAD(P)-binding Rossmann-fold domains"/>
    <property type="match status" value="1"/>
</dbReference>